<sequence>MESGREGGGDKKRKRKEDRERERVKRVIFLKLFPYIRDVRVSLVSVKGRAEIQILRMIPERNQCEMRKPQKEQLRQTSESRDQRLQEDKRPASAGGHETSVCRRTRTNL</sequence>
<evidence type="ECO:0000256" key="1">
    <source>
        <dbReference type="SAM" id="MobiDB-lite"/>
    </source>
</evidence>
<evidence type="ECO:0000313" key="3">
    <source>
        <dbReference type="Proteomes" id="UP001460270"/>
    </source>
</evidence>
<feature type="region of interest" description="Disordered" evidence="1">
    <location>
        <begin position="63"/>
        <end position="109"/>
    </location>
</feature>
<comment type="caution">
    <text evidence="2">The sequence shown here is derived from an EMBL/GenBank/DDBJ whole genome shotgun (WGS) entry which is preliminary data.</text>
</comment>
<accession>A0AAW0MPR5</accession>
<gene>
    <name evidence="2" type="ORF">WMY93_030314</name>
</gene>
<reference evidence="3" key="1">
    <citation type="submission" date="2024-04" db="EMBL/GenBank/DDBJ databases">
        <title>Salinicola lusitanus LLJ914,a marine bacterium isolated from the Okinawa Trough.</title>
        <authorList>
            <person name="Li J."/>
        </authorList>
    </citation>
    <scope>NUCLEOTIDE SEQUENCE [LARGE SCALE GENOMIC DNA]</scope>
</reference>
<dbReference type="AlphaFoldDB" id="A0AAW0MPR5"/>
<organism evidence="2 3">
    <name type="scientific">Mugilogobius chulae</name>
    <name type="common">yellowstripe goby</name>
    <dbReference type="NCBI Taxonomy" id="88201"/>
    <lineage>
        <taxon>Eukaryota</taxon>
        <taxon>Metazoa</taxon>
        <taxon>Chordata</taxon>
        <taxon>Craniata</taxon>
        <taxon>Vertebrata</taxon>
        <taxon>Euteleostomi</taxon>
        <taxon>Actinopterygii</taxon>
        <taxon>Neopterygii</taxon>
        <taxon>Teleostei</taxon>
        <taxon>Neoteleostei</taxon>
        <taxon>Acanthomorphata</taxon>
        <taxon>Gobiaria</taxon>
        <taxon>Gobiiformes</taxon>
        <taxon>Gobioidei</taxon>
        <taxon>Gobiidae</taxon>
        <taxon>Gobionellinae</taxon>
        <taxon>Mugilogobius</taxon>
    </lineage>
</organism>
<keyword evidence="3" id="KW-1185">Reference proteome</keyword>
<feature type="compositionally biased region" description="Basic and acidic residues" evidence="1">
    <location>
        <begin position="63"/>
        <end position="91"/>
    </location>
</feature>
<name>A0AAW0MPR5_9GOBI</name>
<proteinExistence type="predicted"/>
<evidence type="ECO:0000313" key="2">
    <source>
        <dbReference type="EMBL" id="KAK7878478.1"/>
    </source>
</evidence>
<dbReference type="EMBL" id="JBBPFD010000491">
    <property type="protein sequence ID" value="KAK7878478.1"/>
    <property type="molecule type" value="Genomic_DNA"/>
</dbReference>
<dbReference type="Proteomes" id="UP001460270">
    <property type="component" value="Unassembled WGS sequence"/>
</dbReference>
<protein>
    <submittedName>
        <fullName evidence="2">Uncharacterized protein</fullName>
    </submittedName>
</protein>
<feature type="compositionally biased region" description="Basic and acidic residues" evidence="1">
    <location>
        <begin position="1"/>
        <end position="10"/>
    </location>
</feature>
<feature type="region of interest" description="Disordered" evidence="1">
    <location>
        <begin position="1"/>
        <end position="21"/>
    </location>
</feature>